<keyword evidence="1" id="KW-0472">Membrane</keyword>
<reference evidence="2 3" key="1">
    <citation type="submission" date="2019-11" db="EMBL/GenBank/DDBJ databases">
        <title>Pedobacter petrophilus genome.</title>
        <authorList>
            <person name="Feldbauer M.J."/>
            <person name="Newman J.D."/>
        </authorList>
    </citation>
    <scope>NUCLEOTIDE SEQUENCE [LARGE SCALE GENOMIC DNA]</scope>
    <source>
        <strain evidence="2 3">LMG 29686</strain>
    </source>
</reference>
<proteinExistence type="predicted"/>
<organism evidence="2 3">
    <name type="scientific">Pedobacter petrophilus</name>
    <dbReference type="NCBI Taxonomy" id="1908241"/>
    <lineage>
        <taxon>Bacteria</taxon>
        <taxon>Pseudomonadati</taxon>
        <taxon>Bacteroidota</taxon>
        <taxon>Sphingobacteriia</taxon>
        <taxon>Sphingobacteriales</taxon>
        <taxon>Sphingobacteriaceae</taxon>
        <taxon>Pedobacter</taxon>
    </lineage>
</organism>
<evidence type="ECO:0000313" key="2">
    <source>
        <dbReference type="EMBL" id="MRX76356.1"/>
    </source>
</evidence>
<dbReference type="EMBL" id="WKKH01000012">
    <property type="protein sequence ID" value="MRX76356.1"/>
    <property type="molecule type" value="Genomic_DNA"/>
</dbReference>
<evidence type="ECO:0000313" key="3">
    <source>
        <dbReference type="Proteomes" id="UP000487757"/>
    </source>
</evidence>
<dbReference type="Proteomes" id="UP000487757">
    <property type="component" value="Unassembled WGS sequence"/>
</dbReference>
<feature type="transmembrane region" description="Helical" evidence="1">
    <location>
        <begin position="180"/>
        <end position="200"/>
    </location>
</feature>
<evidence type="ECO:0000256" key="1">
    <source>
        <dbReference type="SAM" id="Phobius"/>
    </source>
</evidence>
<name>A0A7K0G034_9SPHI</name>
<dbReference type="AlphaFoldDB" id="A0A7K0G034"/>
<feature type="transmembrane region" description="Helical" evidence="1">
    <location>
        <begin position="310"/>
        <end position="330"/>
    </location>
</feature>
<protein>
    <recommendedName>
        <fullName evidence="4">Peptide zinc metalloprotease protein</fullName>
    </recommendedName>
</protein>
<gene>
    <name evidence="2" type="ORF">GJU39_09665</name>
</gene>
<dbReference type="OrthoDB" id="9759690at2"/>
<keyword evidence="1" id="KW-0812">Transmembrane</keyword>
<comment type="caution">
    <text evidence="2">The sequence shown here is derived from an EMBL/GenBank/DDBJ whole genome shotgun (WGS) entry which is preliminary data.</text>
</comment>
<keyword evidence="3" id="KW-1185">Reference proteome</keyword>
<feature type="transmembrane region" description="Helical" evidence="1">
    <location>
        <begin position="350"/>
        <end position="374"/>
    </location>
</feature>
<feature type="transmembrane region" description="Helical" evidence="1">
    <location>
        <begin position="155"/>
        <end position="174"/>
    </location>
</feature>
<accession>A0A7K0G034</accession>
<sequence length="390" mass="44189">MLISAINISNYDDHRFVVNTAGGRNILVDGNTIELLDILRNERSIEEACTSFNKNLNVSLNLDEFTTLVNQNLGGYGILLNEDPITNKTSGQSYLKARINIIPANVAGKLSAPFTYFFKPILFYTLLSFMLMFSVFTIKYFFVEHLKVITPNFSMLSLLICMTMLVHELGHIAACRRYNIRHGAIGFGIYAVIPVAFADISNIWQASRNKRIMANLGGIFCEYLYAFALLLIYSVTGNPTFLLAHVIIASKAILELNPFIRLDGYWVLSDLTSTPNLLAKARGALKLAFKTNQDNKSAGMKNLFSKHTFLIAYGVVNYAVMLLYMILIWSTYKQAILSFPETLRLLVQRAWHLDISLGDFKWAYLMVLLFYYLLMQYLDKPLQIDPSSPL</sequence>
<dbReference type="RefSeq" id="WP_154280589.1">
    <property type="nucleotide sequence ID" value="NZ_JBHUJQ010000001.1"/>
</dbReference>
<keyword evidence="1" id="KW-1133">Transmembrane helix</keyword>
<feature type="transmembrane region" description="Helical" evidence="1">
    <location>
        <begin position="121"/>
        <end position="143"/>
    </location>
</feature>
<evidence type="ECO:0008006" key="4">
    <source>
        <dbReference type="Google" id="ProtNLM"/>
    </source>
</evidence>